<dbReference type="CDD" id="cd00761">
    <property type="entry name" value="Glyco_tranf_GTA_type"/>
    <property type="match status" value="1"/>
</dbReference>
<proteinExistence type="predicted"/>
<dbReference type="Pfam" id="PF10111">
    <property type="entry name" value="Glyco_tranf_2_2"/>
    <property type="match status" value="1"/>
</dbReference>
<dbReference type="Gene3D" id="3.90.550.10">
    <property type="entry name" value="Spore Coat Polysaccharide Biosynthesis Protein SpsA, Chain A"/>
    <property type="match status" value="1"/>
</dbReference>
<protein>
    <recommendedName>
        <fullName evidence="1">Glycosyltransferase 2-like prokaryotic type domain-containing protein</fullName>
    </recommendedName>
</protein>
<reference evidence="2" key="1">
    <citation type="journal article" date="2015" name="Nature">
        <title>Complex archaea that bridge the gap between prokaryotes and eukaryotes.</title>
        <authorList>
            <person name="Spang A."/>
            <person name="Saw J.H."/>
            <person name="Jorgensen S.L."/>
            <person name="Zaremba-Niedzwiedzka K."/>
            <person name="Martijn J."/>
            <person name="Lind A.E."/>
            <person name="van Eijk R."/>
            <person name="Schleper C."/>
            <person name="Guy L."/>
            <person name="Ettema T.J."/>
        </authorList>
    </citation>
    <scope>NUCLEOTIDE SEQUENCE</scope>
</reference>
<sequence>MLEVEDIQVPHLTVVMTYFNNPEMMKIHLATWHTYPTKLRAMIQFIVVDDHSEVPLEIDEAVLNLTILRVDDDITWNLPGARNLGADYCKTDWFMMVDTDMLLTAEMAKRMLELPTDDPKKIYNMKHQDACMLQKIGHSANMMYLTKELFWKCWGYDEDFSGSYGGQEGHLRSKLFREGGQRTLEHLVTLTNFGEDNSPRIVEDAMSSTPAMKTEEGLERARKISGRKYNNTLGTLGTIRSRQWNQDVLRFKWHVSQEFKYVHKHS</sequence>
<dbReference type="SUPFAM" id="SSF53448">
    <property type="entry name" value="Nucleotide-diphospho-sugar transferases"/>
    <property type="match status" value="1"/>
</dbReference>
<dbReference type="AlphaFoldDB" id="A0A0F9ANL7"/>
<evidence type="ECO:0000259" key="1">
    <source>
        <dbReference type="Pfam" id="PF10111"/>
    </source>
</evidence>
<dbReference type="InterPro" id="IPR029044">
    <property type="entry name" value="Nucleotide-diphossugar_trans"/>
</dbReference>
<feature type="domain" description="Glycosyltransferase 2-like prokaryotic type" evidence="1">
    <location>
        <begin position="41"/>
        <end position="115"/>
    </location>
</feature>
<gene>
    <name evidence="2" type="ORF">LCGC14_2628610</name>
</gene>
<name>A0A0F9ANL7_9ZZZZ</name>
<comment type="caution">
    <text evidence="2">The sequence shown here is derived from an EMBL/GenBank/DDBJ whole genome shotgun (WGS) entry which is preliminary data.</text>
</comment>
<dbReference type="InterPro" id="IPR019290">
    <property type="entry name" value="GlycosylTrfase-like_prok"/>
</dbReference>
<dbReference type="EMBL" id="LAZR01045028">
    <property type="protein sequence ID" value="KKL00813.1"/>
    <property type="molecule type" value="Genomic_DNA"/>
</dbReference>
<accession>A0A0F9ANL7</accession>
<evidence type="ECO:0000313" key="2">
    <source>
        <dbReference type="EMBL" id="KKL00813.1"/>
    </source>
</evidence>
<organism evidence="2">
    <name type="scientific">marine sediment metagenome</name>
    <dbReference type="NCBI Taxonomy" id="412755"/>
    <lineage>
        <taxon>unclassified sequences</taxon>
        <taxon>metagenomes</taxon>
        <taxon>ecological metagenomes</taxon>
    </lineage>
</organism>